<sequence>MDGTQRCMIWVVALVLLASVHSAAKIVEFQVEHGPLQNVIYLSIDDGVVVVGGRNALYKLSPDLELEAKESTGPRPDNPQCTPDPLECPQGRTLTDNDNQVLATLTPAYPLVLACGTIWQGICSFHDVQRDLNLSITMDKKSYINYVASRVSTVAFYRGHVLFAGSTYDGRPLDYHPFSVSARVLNGSEFELFSSLLPWNYYASSFVNIDQTLKKSYKVRYVYGTSHDEFAYFVTVQNAGLALELFETRIVRVCHNDLTFGTYTELPVSCGSGESTFPIAQAASAGPESQGDDRLLLVAFGRPSGGRMQENDASAGSAVCSFRMQDVLHAFYKVIGDCSRGEPTAKLSQLYYPPGTRLDCYPYSARYKNFFCEPGDNRYIEGTTSLSGTRVVHLQDRLVTSVTALRQNVSDVAWIGDNKGFLYKYKLEGSASTLLYSTDVSGGIGTAIEKSTVVDPEGFYAYFLTGKKRPRSVFLTEDFAGFLSVSI</sequence>
<evidence type="ECO:0000313" key="1">
    <source>
        <dbReference type="EMBL" id="KAG0411589.1"/>
    </source>
</evidence>
<comment type="caution">
    <text evidence="1">The sequence shown here is derived from an EMBL/GenBank/DDBJ whole genome shotgun (WGS) entry which is preliminary data.</text>
</comment>
<name>A0AC60NWQ1_IXOPE</name>
<proteinExistence type="predicted"/>
<organism evidence="1 2">
    <name type="scientific">Ixodes persulcatus</name>
    <name type="common">Taiga tick</name>
    <dbReference type="NCBI Taxonomy" id="34615"/>
    <lineage>
        <taxon>Eukaryota</taxon>
        <taxon>Metazoa</taxon>
        <taxon>Ecdysozoa</taxon>
        <taxon>Arthropoda</taxon>
        <taxon>Chelicerata</taxon>
        <taxon>Arachnida</taxon>
        <taxon>Acari</taxon>
        <taxon>Parasitiformes</taxon>
        <taxon>Ixodida</taxon>
        <taxon>Ixodoidea</taxon>
        <taxon>Ixodidae</taxon>
        <taxon>Ixodinae</taxon>
        <taxon>Ixodes</taxon>
    </lineage>
</organism>
<evidence type="ECO:0000313" key="2">
    <source>
        <dbReference type="Proteomes" id="UP000805193"/>
    </source>
</evidence>
<reference evidence="1 2" key="1">
    <citation type="journal article" date="2020" name="Cell">
        <title>Large-Scale Comparative Analyses of Tick Genomes Elucidate Their Genetic Diversity and Vector Capacities.</title>
        <authorList>
            <consortium name="Tick Genome and Microbiome Consortium (TIGMIC)"/>
            <person name="Jia N."/>
            <person name="Wang J."/>
            <person name="Shi W."/>
            <person name="Du L."/>
            <person name="Sun Y."/>
            <person name="Zhan W."/>
            <person name="Jiang J.F."/>
            <person name="Wang Q."/>
            <person name="Zhang B."/>
            <person name="Ji P."/>
            <person name="Bell-Sakyi L."/>
            <person name="Cui X.M."/>
            <person name="Yuan T.T."/>
            <person name="Jiang B.G."/>
            <person name="Yang W.F."/>
            <person name="Lam T.T."/>
            <person name="Chang Q.C."/>
            <person name="Ding S.J."/>
            <person name="Wang X.J."/>
            <person name="Zhu J.G."/>
            <person name="Ruan X.D."/>
            <person name="Zhao L."/>
            <person name="Wei J.T."/>
            <person name="Ye R.Z."/>
            <person name="Que T.C."/>
            <person name="Du C.H."/>
            <person name="Zhou Y.H."/>
            <person name="Cheng J.X."/>
            <person name="Dai P.F."/>
            <person name="Guo W.B."/>
            <person name="Han X.H."/>
            <person name="Huang E.J."/>
            <person name="Li L.F."/>
            <person name="Wei W."/>
            <person name="Gao Y.C."/>
            <person name="Liu J.Z."/>
            <person name="Shao H.Z."/>
            <person name="Wang X."/>
            <person name="Wang C.C."/>
            <person name="Yang T.C."/>
            <person name="Huo Q.B."/>
            <person name="Li W."/>
            <person name="Chen H.Y."/>
            <person name="Chen S.E."/>
            <person name="Zhou L.G."/>
            <person name="Ni X.B."/>
            <person name="Tian J.H."/>
            <person name="Sheng Y."/>
            <person name="Liu T."/>
            <person name="Pan Y.S."/>
            <person name="Xia L.Y."/>
            <person name="Li J."/>
            <person name="Zhao F."/>
            <person name="Cao W.C."/>
        </authorList>
    </citation>
    <scope>NUCLEOTIDE SEQUENCE [LARGE SCALE GENOMIC DNA]</scope>
    <source>
        <strain evidence="1">Iper-2018</strain>
    </source>
</reference>
<protein>
    <submittedName>
        <fullName evidence="1">Uncharacterized protein</fullName>
    </submittedName>
</protein>
<dbReference type="Proteomes" id="UP000805193">
    <property type="component" value="Unassembled WGS sequence"/>
</dbReference>
<dbReference type="EMBL" id="JABSTQ010011419">
    <property type="protein sequence ID" value="KAG0411589.1"/>
    <property type="molecule type" value="Genomic_DNA"/>
</dbReference>
<accession>A0AC60NWQ1</accession>
<keyword evidence="2" id="KW-1185">Reference proteome</keyword>
<gene>
    <name evidence="1" type="ORF">HPB47_011261</name>
</gene>